<reference evidence="2 3" key="1">
    <citation type="submission" date="2024-04" db="EMBL/GenBank/DDBJ databases">
        <authorList>
            <person name="Fracassetti M."/>
        </authorList>
    </citation>
    <scope>NUCLEOTIDE SEQUENCE [LARGE SCALE GENOMIC DNA]</scope>
</reference>
<sequence length="342" mass="38464">MRGALSSLLFLCSLVGHWISRAAVEVFKSSWRNQINEDGFTEPIQETTQVRRGSGSCVGLLAVGEPRSKRVSRRRVWRRERRRCLTKRPRWSTFEETEILEERPPKRLRQKPKEIWRFWLPSSSDLDGKSPALALFAGKKLQKTEAWCERRDPLVQVFESNPIGKLLSLFAGRNLQATEVGFERPVPLNQPAQSAPFGEEISLVKSKGGNPAFCCNPSGEVIPDVSPGTMMTVSEESPPIPNGAGIMRDGGVGIADLQCRLIWPQKIRDFPSKFAPEIPVFLSEILGKQSRVNFRNCAPRRKFPIPIPTLIEKSRFILGNARARPYKSSPLLSNKSVCSERS</sequence>
<keyword evidence="1" id="KW-0732">Signal</keyword>
<feature type="chain" id="PRO_5043573034" evidence="1">
    <location>
        <begin position="23"/>
        <end position="342"/>
    </location>
</feature>
<dbReference type="Proteomes" id="UP001497516">
    <property type="component" value="Chromosome 2"/>
</dbReference>
<organism evidence="2 3">
    <name type="scientific">Linum trigynum</name>
    <dbReference type="NCBI Taxonomy" id="586398"/>
    <lineage>
        <taxon>Eukaryota</taxon>
        <taxon>Viridiplantae</taxon>
        <taxon>Streptophyta</taxon>
        <taxon>Embryophyta</taxon>
        <taxon>Tracheophyta</taxon>
        <taxon>Spermatophyta</taxon>
        <taxon>Magnoliopsida</taxon>
        <taxon>eudicotyledons</taxon>
        <taxon>Gunneridae</taxon>
        <taxon>Pentapetalae</taxon>
        <taxon>rosids</taxon>
        <taxon>fabids</taxon>
        <taxon>Malpighiales</taxon>
        <taxon>Linaceae</taxon>
        <taxon>Linum</taxon>
    </lineage>
</organism>
<evidence type="ECO:0000313" key="2">
    <source>
        <dbReference type="EMBL" id="CAL1371277.1"/>
    </source>
</evidence>
<keyword evidence="3" id="KW-1185">Reference proteome</keyword>
<proteinExistence type="predicted"/>
<accession>A0AAV2DEQ5</accession>
<evidence type="ECO:0000256" key="1">
    <source>
        <dbReference type="SAM" id="SignalP"/>
    </source>
</evidence>
<feature type="signal peptide" evidence="1">
    <location>
        <begin position="1"/>
        <end position="22"/>
    </location>
</feature>
<name>A0AAV2DEQ5_9ROSI</name>
<protein>
    <submittedName>
        <fullName evidence="2">Uncharacterized protein</fullName>
    </submittedName>
</protein>
<dbReference type="EMBL" id="OZ034815">
    <property type="protein sequence ID" value="CAL1371277.1"/>
    <property type="molecule type" value="Genomic_DNA"/>
</dbReference>
<dbReference type="AlphaFoldDB" id="A0AAV2DEQ5"/>
<gene>
    <name evidence="2" type="ORF">LTRI10_LOCUS13353</name>
</gene>
<evidence type="ECO:0000313" key="3">
    <source>
        <dbReference type="Proteomes" id="UP001497516"/>
    </source>
</evidence>